<evidence type="ECO:0008006" key="3">
    <source>
        <dbReference type="Google" id="ProtNLM"/>
    </source>
</evidence>
<sequence>MHPNDHIAAFLKNVRTTRRLLSRQVGFFNQNGLPRRELESIYELAFLRVFISFETQLVELLKTNLMMPVDCAGRIRSNFPVTNRAQAGKLLLGPNRYFQILPVEQMEKIAKVYLKNGGPFVGLDPTQKISIAKAYAIRNHIAHKSTDSKYSFQKKVLNSVVLPRSSTSPGYYLRTSMTNNVTYFDHHVSSVGSCLNKICRES</sequence>
<keyword evidence="2" id="KW-1185">Reference proteome</keyword>
<dbReference type="EMBL" id="CP101740">
    <property type="protein sequence ID" value="UUL81701.1"/>
    <property type="molecule type" value="Genomic_DNA"/>
</dbReference>
<accession>A0ABY5L6U8</accession>
<dbReference type="Proteomes" id="UP001058533">
    <property type="component" value="Chromosome"/>
</dbReference>
<evidence type="ECO:0000313" key="2">
    <source>
        <dbReference type="Proteomes" id="UP001058533"/>
    </source>
</evidence>
<proteinExistence type="predicted"/>
<evidence type="ECO:0000313" key="1">
    <source>
        <dbReference type="EMBL" id="UUL81701.1"/>
    </source>
</evidence>
<protein>
    <recommendedName>
        <fullName evidence="3">RiboL-PSP-HEPN domain-containing protein</fullName>
    </recommendedName>
</protein>
<dbReference type="RefSeq" id="WP_256505415.1">
    <property type="nucleotide sequence ID" value="NZ_CP101740.1"/>
</dbReference>
<gene>
    <name evidence="1" type="ORF">NMP03_10880</name>
</gene>
<name>A0ABY5L6U8_9SPHN</name>
<reference evidence="1" key="1">
    <citation type="submission" date="2022-07" db="EMBL/GenBank/DDBJ databases">
        <title>Sphingomonas sp. nov., a novel bacterium isolated from the north slope of the Mount Everest.</title>
        <authorList>
            <person name="Cui X."/>
            <person name="Liu Y."/>
        </authorList>
    </citation>
    <scope>NUCLEOTIDE SEQUENCE</scope>
    <source>
        <strain evidence="1">S5-59</strain>
    </source>
</reference>
<organism evidence="1 2">
    <name type="scientific">Sphingomonas qomolangmaensis</name>
    <dbReference type="NCBI Taxonomy" id="2918765"/>
    <lineage>
        <taxon>Bacteria</taxon>
        <taxon>Pseudomonadati</taxon>
        <taxon>Pseudomonadota</taxon>
        <taxon>Alphaproteobacteria</taxon>
        <taxon>Sphingomonadales</taxon>
        <taxon>Sphingomonadaceae</taxon>
        <taxon>Sphingomonas</taxon>
    </lineage>
</organism>